<organism evidence="2 3">
    <name type="scientific">Ceratitis capitata</name>
    <name type="common">Mediterranean fruit fly</name>
    <name type="synonym">Tephritis capitata</name>
    <dbReference type="NCBI Taxonomy" id="7213"/>
    <lineage>
        <taxon>Eukaryota</taxon>
        <taxon>Metazoa</taxon>
        <taxon>Ecdysozoa</taxon>
        <taxon>Arthropoda</taxon>
        <taxon>Hexapoda</taxon>
        <taxon>Insecta</taxon>
        <taxon>Pterygota</taxon>
        <taxon>Neoptera</taxon>
        <taxon>Endopterygota</taxon>
        <taxon>Diptera</taxon>
        <taxon>Brachycera</taxon>
        <taxon>Muscomorpha</taxon>
        <taxon>Tephritoidea</taxon>
        <taxon>Tephritidae</taxon>
        <taxon>Ceratitis</taxon>
        <taxon>Ceratitis</taxon>
    </lineage>
</organism>
<evidence type="ECO:0000313" key="2">
    <source>
        <dbReference type="EMBL" id="CAD6991348.1"/>
    </source>
</evidence>
<keyword evidence="3" id="KW-1185">Reference proteome</keyword>
<evidence type="ECO:0000256" key="1">
    <source>
        <dbReference type="SAM" id="MobiDB-lite"/>
    </source>
</evidence>
<feature type="non-terminal residue" evidence="2">
    <location>
        <position position="1"/>
    </location>
</feature>
<reference evidence="2" key="1">
    <citation type="submission" date="2020-11" db="EMBL/GenBank/DDBJ databases">
        <authorList>
            <person name="Whitehead M."/>
        </authorList>
    </citation>
    <scope>NUCLEOTIDE SEQUENCE</scope>
    <source>
        <strain evidence="2">EGII</strain>
    </source>
</reference>
<evidence type="ECO:0000313" key="3">
    <source>
        <dbReference type="Proteomes" id="UP000606786"/>
    </source>
</evidence>
<proteinExistence type="predicted"/>
<gene>
    <name evidence="2" type="ORF">CCAP1982_LOCUS277</name>
</gene>
<dbReference type="EMBL" id="CAJHJT010000001">
    <property type="protein sequence ID" value="CAD6991348.1"/>
    <property type="molecule type" value="Genomic_DNA"/>
</dbReference>
<dbReference type="Proteomes" id="UP000606786">
    <property type="component" value="Unassembled WGS sequence"/>
</dbReference>
<feature type="compositionally biased region" description="Basic residues" evidence="1">
    <location>
        <begin position="36"/>
        <end position="48"/>
    </location>
</feature>
<name>A0A811TYX2_CERCA</name>
<sequence length="54" mass="6516">SKQCITCGMPHTTFRISHTEKPHIRKEQRVTAFPVKKQRKRVEKRKIRKVTETR</sequence>
<protein>
    <submittedName>
        <fullName evidence="2">(Mediterranean fruit fly) hypothetical protein</fullName>
    </submittedName>
</protein>
<accession>A0A811TYX2</accession>
<dbReference type="AlphaFoldDB" id="A0A811TYX2"/>
<feature type="region of interest" description="Disordered" evidence="1">
    <location>
        <begin position="35"/>
        <end position="54"/>
    </location>
</feature>
<comment type="caution">
    <text evidence="2">The sequence shown here is derived from an EMBL/GenBank/DDBJ whole genome shotgun (WGS) entry which is preliminary data.</text>
</comment>